<comment type="caution">
    <text evidence="2">The sequence shown here is derived from an EMBL/GenBank/DDBJ whole genome shotgun (WGS) entry which is preliminary data.</text>
</comment>
<evidence type="ECO:0000256" key="1">
    <source>
        <dbReference type="SAM" id="SignalP"/>
    </source>
</evidence>
<evidence type="ECO:0000313" key="5">
    <source>
        <dbReference type="EMBL" id="KAA1115864.1"/>
    </source>
</evidence>
<reference evidence="6 7" key="1">
    <citation type="submission" date="2019-05" db="EMBL/GenBank/DDBJ databases">
        <title>Emergence of the Ug99 lineage of the wheat stem rust pathogen through somatic hybridization.</title>
        <authorList>
            <person name="Li F."/>
            <person name="Upadhyaya N.M."/>
            <person name="Sperschneider J."/>
            <person name="Matny O."/>
            <person name="Nguyen-Phuc H."/>
            <person name="Mago R."/>
            <person name="Raley C."/>
            <person name="Miller M.E."/>
            <person name="Silverstein K.A.T."/>
            <person name="Henningsen E."/>
            <person name="Hirsch C.D."/>
            <person name="Visser B."/>
            <person name="Pretorius Z.A."/>
            <person name="Steffenson B.J."/>
            <person name="Schwessinger B."/>
            <person name="Dodds P.N."/>
            <person name="Figueroa M."/>
        </authorList>
    </citation>
    <scope>NUCLEOTIDE SEQUENCE [LARGE SCALE GENOMIC DNA]</scope>
    <source>
        <strain evidence="2">21-0</strain>
        <strain evidence="4 7">Ug99</strain>
    </source>
</reference>
<name>A0A5B0MDG1_PUCGR</name>
<sequence>MKIAGISVVAAAILSSLNSSQAAGGELTQHIASEHEWITTPGLVQQQIQRGEWGEKNHLPNGLKVSNGSYPDKISITNQGQTLLEYLLIDLTGSRFLLRKIEPNHQDIVPERDADVWARHFDSSLSEADSRSIASFK</sequence>
<organism evidence="2 6">
    <name type="scientific">Puccinia graminis f. sp. tritici</name>
    <dbReference type="NCBI Taxonomy" id="56615"/>
    <lineage>
        <taxon>Eukaryota</taxon>
        <taxon>Fungi</taxon>
        <taxon>Dikarya</taxon>
        <taxon>Basidiomycota</taxon>
        <taxon>Pucciniomycotina</taxon>
        <taxon>Pucciniomycetes</taxon>
        <taxon>Pucciniales</taxon>
        <taxon>Pucciniaceae</taxon>
        <taxon>Puccinia</taxon>
    </lineage>
</organism>
<evidence type="ECO:0000313" key="2">
    <source>
        <dbReference type="EMBL" id="KAA1074712.1"/>
    </source>
</evidence>
<dbReference type="OrthoDB" id="2508308at2759"/>
<gene>
    <name evidence="2" type="ORF">PGT21_016737</name>
    <name evidence="3" type="ORF">PGT21_018776</name>
    <name evidence="5" type="ORF">PGTUg99_007796</name>
    <name evidence="4" type="ORF">PGTUg99_017271</name>
</gene>
<proteinExistence type="predicted"/>
<dbReference type="EMBL" id="VSWC01000131">
    <property type="protein sequence ID" value="KAA1080735.1"/>
    <property type="molecule type" value="Genomic_DNA"/>
</dbReference>
<dbReference type="EMBL" id="VSWC01000157">
    <property type="protein sequence ID" value="KAA1074712.1"/>
    <property type="molecule type" value="Genomic_DNA"/>
</dbReference>
<dbReference type="Proteomes" id="UP000325313">
    <property type="component" value="Unassembled WGS sequence"/>
</dbReference>
<dbReference type="Proteomes" id="UP000324748">
    <property type="component" value="Unassembled WGS sequence"/>
</dbReference>
<evidence type="ECO:0000313" key="7">
    <source>
        <dbReference type="Proteomes" id="UP000325313"/>
    </source>
</evidence>
<evidence type="ECO:0000313" key="6">
    <source>
        <dbReference type="Proteomes" id="UP000324748"/>
    </source>
</evidence>
<keyword evidence="6" id="KW-1185">Reference proteome</keyword>
<evidence type="ECO:0000313" key="3">
    <source>
        <dbReference type="EMBL" id="KAA1080735.1"/>
    </source>
</evidence>
<accession>A0A5B0MDG1</accession>
<dbReference type="EMBL" id="VDEP01000378">
    <property type="protein sequence ID" value="KAA1092089.1"/>
    <property type="molecule type" value="Genomic_DNA"/>
</dbReference>
<protein>
    <submittedName>
        <fullName evidence="2">Uncharacterized protein</fullName>
    </submittedName>
</protein>
<dbReference type="EMBL" id="VDEP01000271">
    <property type="protein sequence ID" value="KAA1115864.1"/>
    <property type="molecule type" value="Genomic_DNA"/>
</dbReference>
<feature type="chain" id="PRO_5036137212" evidence="1">
    <location>
        <begin position="23"/>
        <end position="137"/>
    </location>
</feature>
<evidence type="ECO:0000313" key="4">
    <source>
        <dbReference type="EMBL" id="KAA1092089.1"/>
    </source>
</evidence>
<keyword evidence="1" id="KW-0732">Signal</keyword>
<dbReference type="AlphaFoldDB" id="A0A5B0MDG1"/>
<feature type="signal peptide" evidence="1">
    <location>
        <begin position="1"/>
        <end position="22"/>
    </location>
</feature>